<evidence type="ECO:0000313" key="2">
    <source>
        <dbReference type="Proteomes" id="UP000727654"/>
    </source>
</evidence>
<name>A0ABM8WLD2_9BURK</name>
<protein>
    <recommendedName>
        <fullName evidence="3">AraC family transcriptional regulator</fullName>
    </recommendedName>
</protein>
<proteinExistence type="predicted"/>
<accession>A0ABM8WLD2</accession>
<reference evidence="1 2" key="1">
    <citation type="submission" date="2021-08" db="EMBL/GenBank/DDBJ databases">
        <authorList>
            <person name="Peeters C."/>
        </authorList>
    </citation>
    <scope>NUCLEOTIDE SEQUENCE [LARGE SCALE GENOMIC DNA]</scope>
    <source>
        <strain evidence="1 2">LMG 23992</strain>
    </source>
</reference>
<keyword evidence="2" id="KW-1185">Reference proteome</keyword>
<organism evidence="1 2">
    <name type="scientific">Cupriavidus laharis</name>
    <dbReference type="NCBI Taxonomy" id="151654"/>
    <lineage>
        <taxon>Bacteria</taxon>
        <taxon>Pseudomonadati</taxon>
        <taxon>Pseudomonadota</taxon>
        <taxon>Betaproteobacteria</taxon>
        <taxon>Burkholderiales</taxon>
        <taxon>Burkholderiaceae</taxon>
        <taxon>Cupriavidus</taxon>
    </lineage>
</organism>
<dbReference type="Proteomes" id="UP000727654">
    <property type="component" value="Unassembled WGS sequence"/>
</dbReference>
<evidence type="ECO:0000313" key="1">
    <source>
        <dbReference type="EMBL" id="CAG9168163.1"/>
    </source>
</evidence>
<evidence type="ECO:0008006" key="3">
    <source>
        <dbReference type="Google" id="ProtNLM"/>
    </source>
</evidence>
<comment type="caution">
    <text evidence="1">The sequence shown here is derived from an EMBL/GenBank/DDBJ whole genome shotgun (WGS) entry which is preliminary data.</text>
</comment>
<dbReference type="RefSeq" id="WP_224078714.1">
    <property type="nucleotide sequence ID" value="NZ_CAJZAI010000002.1"/>
</dbReference>
<gene>
    <name evidence="1" type="ORF">LMG23992_01039</name>
</gene>
<dbReference type="EMBL" id="CAJZAI010000002">
    <property type="protein sequence ID" value="CAG9168163.1"/>
    <property type="molecule type" value="Genomic_DNA"/>
</dbReference>
<sequence>MRVHLQSYSHVSLHRLFLAFPLTIAPTQGRSVIRRRGHERLLVPGQQVTVEPFEAVDMYLDGSSAQPSACTFEIPRRAPGAPGDALHHRISRRVFLQPQYAWSAGFIAERLDMPASQLRRLLFSQGTALTELCRTQRLMRLLFEAMAGDVAMNDLQRFVGWPPNSDAESAFYDRFGVSMRTVRRLASHQGTELRRSIA</sequence>